<keyword evidence="2" id="KW-0238">DNA-binding</keyword>
<keyword evidence="3" id="KW-0804">Transcription</keyword>
<dbReference type="InterPro" id="IPR001034">
    <property type="entry name" value="DeoR_HTH"/>
</dbReference>
<feature type="region of interest" description="Disordered" evidence="4">
    <location>
        <begin position="1"/>
        <end position="20"/>
    </location>
</feature>
<evidence type="ECO:0000259" key="5">
    <source>
        <dbReference type="PROSITE" id="PS51000"/>
    </source>
</evidence>
<evidence type="ECO:0000256" key="2">
    <source>
        <dbReference type="ARBA" id="ARBA00023125"/>
    </source>
</evidence>
<reference evidence="6 7" key="1">
    <citation type="submission" date="2019-06" db="EMBL/GenBank/DDBJ databases">
        <title>Sequencing the genomes of 1000 actinobacteria strains.</title>
        <authorList>
            <person name="Klenk H.-P."/>
        </authorList>
    </citation>
    <scope>NUCLEOTIDE SEQUENCE [LARGE SCALE GENOMIC DNA]</scope>
    <source>
        <strain evidence="6 7">DSM 24617</strain>
    </source>
</reference>
<dbReference type="EMBL" id="VFOK01000001">
    <property type="protein sequence ID" value="TQL33852.1"/>
    <property type="molecule type" value="Genomic_DNA"/>
</dbReference>
<dbReference type="InterPro" id="IPR036390">
    <property type="entry name" value="WH_DNA-bd_sf"/>
</dbReference>
<evidence type="ECO:0000313" key="6">
    <source>
        <dbReference type="EMBL" id="TQL33852.1"/>
    </source>
</evidence>
<comment type="caution">
    <text evidence="6">The sequence shown here is derived from an EMBL/GenBank/DDBJ whole genome shotgun (WGS) entry which is preliminary data.</text>
</comment>
<protein>
    <submittedName>
        <fullName evidence="6">DeoR family transcriptional regulator</fullName>
    </submittedName>
</protein>
<dbReference type="PRINTS" id="PR00037">
    <property type="entry name" value="HTHLACR"/>
</dbReference>
<dbReference type="SUPFAM" id="SSF100950">
    <property type="entry name" value="NagB/RpiA/CoA transferase-like"/>
    <property type="match status" value="1"/>
</dbReference>
<dbReference type="Pfam" id="PF00455">
    <property type="entry name" value="DeoRC"/>
    <property type="match status" value="1"/>
</dbReference>
<evidence type="ECO:0000256" key="3">
    <source>
        <dbReference type="ARBA" id="ARBA00023163"/>
    </source>
</evidence>
<proteinExistence type="predicted"/>
<sequence length="272" mass="29142">MTPAQPDAPGVPGPSEPDQQTRWRQLLDVLAVRQRLSVKEGSELLGVSAATVRRDFRELAARQLATRTHGGVVATSVAYELPARYRLAEDDPRERIARAAAASVTPGSVIGFNGGTTTSAVARHVAQRAELQEGGVTTVTNALNIATELVLRPYIRTICIGGEARPESYELHGPYASMVLRDLLVERLFLGVDAVSAQAGVSCRHLGEASINAEMVRAAERVVVVGAGAKVGRRSLARICPTVDVHELITDDTADPEEVERIRELGVEVTLV</sequence>
<dbReference type="Gene3D" id="3.40.50.1360">
    <property type="match status" value="1"/>
</dbReference>
<evidence type="ECO:0000256" key="4">
    <source>
        <dbReference type="SAM" id="MobiDB-lite"/>
    </source>
</evidence>
<dbReference type="GO" id="GO:0003677">
    <property type="term" value="F:DNA binding"/>
    <property type="evidence" value="ECO:0007669"/>
    <property type="project" value="UniProtKB-KW"/>
</dbReference>
<dbReference type="PROSITE" id="PS00894">
    <property type="entry name" value="HTH_DEOR_1"/>
    <property type="match status" value="1"/>
</dbReference>
<gene>
    <name evidence="6" type="ORF">FB554_2007</name>
</gene>
<dbReference type="PANTHER" id="PTHR30363:SF44">
    <property type="entry name" value="AGA OPERON TRANSCRIPTIONAL REPRESSOR-RELATED"/>
    <property type="match status" value="1"/>
</dbReference>
<organism evidence="6 7">
    <name type="scientific">Barrientosiimonas humi</name>
    <dbReference type="NCBI Taxonomy" id="999931"/>
    <lineage>
        <taxon>Bacteria</taxon>
        <taxon>Bacillati</taxon>
        <taxon>Actinomycetota</taxon>
        <taxon>Actinomycetes</taxon>
        <taxon>Micrococcales</taxon>
        <taxon>Dermacoccaceae</taxon>
        <taxon>Barrientosiimonas</taxon>
    </lineage>
</organism>
<name>A0A542XDD6_9MICO</name>
<dbReference type="SMART" id="SM01134">
    <property type="entry name" value="DeoRC"/>
    <property type="match status" value="1"/>
</dbReference>
<dbReference type="Proteomes" id="UP000318336">
    <property type="component" value="Unassembled WGS sequence"/>
</dbReference>
<dbReference type="PANTHER" id="PTHR30363">
    <property type="entry name" value="HTH-TYPE TRANSCRIPTIONAL REGULATOR SRLR-RELATED"/>
    <property type="match status" value="1"/>
</dbReference>
<dbReference type="InterPro" id="IPR037171">
    <property type="entry name" value="NagB/RpiA_transferase-like"/>
</dbReference>
<keyword evidence="7" id="KW-1185">Reference proteome</keyword>
<dbReference type="AlphaFoldDB" id="A0A542XDD6"/>
<dbReference type="SUPFAM" id="SSF46785">
    <property type="entry name" value="Winged helix' DNA-binding domain"/>
    <property type="match status" value="1"/>
</dbReference>
<feature type="domain" description="HTH deoR-type" evidence="5">
    <location>
        <begin position="19"/>
        <end position="74"/>
    </location>
</feature>
<dbReference type="InterPro" id="IPR014036">
    <property type="entry name" value="DeoR-like_C"/>
</dbReference>
<dbReference type="InterPro" id="IPR018356">
    <property type="entry name" value="Tscrpt_reg_HTH_DeoR_CS"/>
</dbReference>
<dbReference type="GO" id="GO:0003700">
    <property type="term" value="F:DNA-binding transcription factor activity"/>
    <property type="evidence" value="ECO:0007669"/>
    <property type="project" value="InterPro"/>
</dbReference>
<dbReference type="PROSITE" id="PS51000">
    <property type="entry name" value="HTH_DEOR_2"/>
    <property type="match status" value="1"/>
</dbReference>
<dbReference type="SMART" id="SM00420">
    <property type="entry name" value="HTH_DEOR"/>
    <property type="match status" value="1"/>
</dbReference>
<evidence type="ECO:0000256" key="1">
    <source>
        <dbReference type="ARBA" id="ARBA00023015"/>
    </source>
</evidence>
<dbReference type="RefSeq" id="WP_142005822.1">
    <property type="nucleotide sequence ID" value="NZ_CAJTBP010000001.1"/>
</dbReference>
<evidence type="ECO:0000313" key="7">
    <source>
        <dbReference type="Proteomes" id="UP000318336"/>
    </source>
</evidence>
<keyword evidence="1" id="KW-0805">Transcription regulation</keyword>
<dbReference type="OrthoDB" id="7688673at2"/>
<accession>A0A542XDD6</accession>
<dbReference type="InterPro" id="IPR050313">
    <property type="entry name" value="Carb_Metab_HTH_regulators"/>
</dbReference>
<dbReference type="Pfam" id="PF08220">
    <property type="entry name" value="HTH_DeoR"/>
    <property type="match status" value="1"/>
</dbReference>